<reference evidence="1 2" key="1">
    <citation type="submission" date="2024-03" db="EMBL/GenBank/DDBJ databases">
        <title>Human intestinal bacterial collection.</title>
        <authorList>
            <person name="Pauvert C."/>
            <person name="Hitch T.C.A."/>
            <person name="Clavel T."/>
        </authorList>
    </citation>
    <scope>NUCLEOTIDE SEQUENCE [LARGE SCALE GENOMIC DNA]</scope>
    <source>
        <strain evidence="1 2">CLA-SR-H021</strain>
    </source>
</reference>
<organism evidence="1 2">
    <name type="scientific">Enterocloster hominis</name>
    <name type="common">ex Hitch et al. 2024</name>
    <dbReference type="NCBI Taxonomy" id="1917870"/>
    <lineage>
        <taxon>Bacteria</taxon>
        <taxon>Bacillati</taxon>
        <taxon>Bacillota</taxon>
        <taxon>Clostridia</taxon>
        <taxon>Lachnospirales</taxon>
        <taxon>Lachnospiraceae</taxon>
        <taxon>Enterocloster</taxon>
    </lineage>
</organism>
<dbReference type="EMBL" id="JBBMFM010000048">
    <property type="protein sequence ID" value="MEQ2426033.1"/>
    <property type="molecule type" value="Genomic_DNA"/>
</dbReference>
<accession>A0ABV1D8F5</accession>
<gene>
    <name evidence="1" type="ORF">WMQ36_13730</name>
</gene>
<dbReference type="Proteomes" id="UP001454086">
    <property type="component" value="Unassembled WGS sequence"/>
</dbReference>
<evidence type="ECO:0000313" key="2">
    <source>
        <dbReference type="Proteomes" id="UP001454086"/>
    </source>
</evidence>
<name>A0ABV1D8F5_9FIRM</name>
<evidence type="ECO:0000313" key="1">
    <source>
        <dbReference type="EMBL" id="MEQ2426033.1"/>
    </source>
</evidence>
<dbReference type="RefSeq" id="WP_168164719.1">
    <property type="nucleotide sequence ID" value="NZ_JAJFDX010000002.1"/>
</dbReference>
<keyword evidence="2" id="KW-1185">Reference proteome</keyword>
<sequence>METSCECAGRFGNIDMPGTGTSEADVTVPLWYQIRNPVINILEVKEDI</sequence>
<protein>
    <submittedName>
        <fullName evidence="1">Uncharacterized protein</fullName>
    </submittedName>
</protein>
<proteinExistence type="predicted"/>
<comment type="caution">
    <text evidence="1">The sequence shown here is derived from an EMBL/GenBank/DDBJ whole genome shotgun (WGS) entry which is preliminary data.</text>
</comment>